<comment type="caution">
    <text evidence="1">The sequence shown here is derived from an EMBL/GenBank/DDBJ whole genome shotgun (WGS) entry which is preliminary data.</text>
</comment>
<keyword evidence="2" id="KW-1185">Reference proteome</keyword>
<dbReference type="Proteomes" id="UP000606786">
    <property type="component" value="Unassembled WGS sequence"/>
</dbReference>
<name>A0A811UAL4_CERCA</name>
<evidence type="ECO:0000313" key="2">
    <source>
        <dbReference type="Proteomes" id="UP000606786"/>
    </source>
</evidence>
<protein>
    <submittedName>
        <fullName evidence="1">(Mediterranean fruit fly) hypothetical protein</fullName>
    </submittedName>
</protein>
<dbReference type="AlphaFoldDB" id="A0A811UAL4"/>
<gene>
    <name evidence="1" type="ORF">CCAP1982_LOCUS4621</name>
</gene>
<evidence type="ECO:0000313" key="1">
    <source>
        <dbReference type="EMBL" id="CAD6995919.1"/>
    </source>
</evidence>
<sequence length="67" mass="7549">MEKMKDFYTPQPGQAIKCSRAVKRAKEETAVANVVAKNSHSTTSAVSDLLHFLIFVKVVQDNCKQFY</sequence>
<proteinExistence type="predicted"/>
<dbReference type="EMBL" id="CAJHJT010000001">
    <property type="protein sequence ID" value="CAD6995919.1"/>
    <property type="molecule type" value="Genomic_DNA"/>
</dbReference>
<accession>A0A811UAL4</accession>
<reference evidence="1" key="1">
    <citation type="submission" date="2020-11" db="EMBL/GenBank/DDBJ databases">
        <authorList>
            <person name="Whitehead M."/>
        </authorList>
    </citation>
    <scope>NUCLEOTIDE SEQUENCE</scope>
    <source>
        <strain evidence="1">EGII</strain>
    </source>
</reference>
<organism evidence="1 2">
    <name type="scientific">Ceratitis capitata</name>
    <name type="common">Mediterranean fruit fly</name>
    <name type="synonym">Tephritis capitata</name>
    <dbReference type="NCBI Taxonomy" id="7213"/>
    <lineage>
        <taxon>Eukaryota</taxon>
        <taxon>Metazoa</taxon>
        <taxon>Ecdysozoa</taxon>
        <taxon>Arthropoda</taxon>
        <taxon>Hexapoda</taxon>
        <taxon>Insecta</taxon>
        <taxon>Pterygota</taxon>
        <taxon>Neoptera</taxon>
        <taxon>Endopterygota</taxon>
        <taxon>Diptera</taxon>
        <taxon>Brachycera</taxon>
        <taxon>Muscomorpha</taxon>
        <taxon>Tephritoidea</taxon>
        <taxon>Tephritidae</taxon>
        <taxon>Ceratitis</taxon>
        <taxon>Ceratitis</taxon>
    </lineage>
</organism>